<dbReference type="UniPathway" id="UPA00253">
    <property type="reaction ID" value="UER00329"/>
</dbReference>
<protein>
    <recommendedName>
        <fullName evidence="4 5">Kynureninase</fullName>
        <ecNumber evidence="4 5">3.7.1.3</ecNumber>
    </recommendedName>
    <alternativeName>
        <fullName evidence="4">L-kynurenine hydrolase</fullName>
    </alternativeName>
</protein>
<sequence length="459" mass="49290">MTTTLQDCRALDAQDPLAPLREHFTLPPGVIYLDGNSLGVLPKAAAARVADVVTREWGTDLIQSWNTASWFDLPQRLGNQLAPLIGAGKDEVVCTDSTSINLYKVLSAALNIAREDSPTRRRIVSERSNFPTDLYIAEGLSKERGLELVLVEPEDIAAALTTDVAVLMLTHVNYRTGAMHDMAAITAAAHAQGILCVWDLAHSAGAVPVDLHGAGADFSIGCGYKYLNGGPGAPAFVWVHPRHASRPDLKFMQPLSGWWGHAAPFAFTPDYQPAPGITRYLCGTQPIISLSALQCGLDVFTAAEALGGMAALRAKSLALTDLFIKLVQERCAGHGLGLATPREHARRGSQVCLTREYGPHAPPLRGSLPPEGAVTALGRPVAGDSGAYAIVQALIARGVIGDFRRGDGGKGPHKDILRFGFTPLYIGFEDVWNAVEHLRQVLDTAQWQRPEFNQPHAVT</sequence>
<evidence type="ECO:0000259" key="7">
    <source>
        <dbReference type="Pfam" id="PF00266"/>
    </source>
</evidence>
<gene>
    <name evidence="4" type="primary">kynU</name>
    <name evidence="8" type="ORF">CBP36_05205</name>
</gene>
<comment type="subunit">
    <text evidence="4 6">Homodimer.</text>
</comment>
<feature type="binding site" evidence="4">
    <location>
        <position position="284"/>
    </location>
    <ligand>
        <name>pyridoxal 5'-phosphate</name>
        <dbReference type="ChEBI" id="CHEBI:597326"/>
    </ligand>
</feature>
<dbReference type="RefSeq" id="WP_086926806.1">
    <property type="nucleotide sequence ID" value="NZ_CP021366.1"/>
</dbReference>
<evidence type="ECO:0000256" key="4">
    <source>
        <dbReference type="HAMAP-Rule" id="MF_01970"/>
    </source>
</evidence>
<evidence type="ECO:0000256" key="3">
    <source>
        <dbReference type="ARBA" id="ARBA00022898"/>
    </source>
</evidence>
<reference evidence="8" key="1">
    <citation type="submission" date="2017-05" db="EMBL/GenBank/DDBJ databases">
        <title>Polyphasic characterization of four soil-derived phenanthrene-degrading Acidovorax strains and proposal of Acidovorax phenanthrenivorans sp. nov.</title>
        <authorList>
            <person name="Singleton D."/>
            <person name="Lee J."/>
            <person name="Dickey A.N."/>
            <person name="Stroud A."/>
            <person name="Scholl E.H."/>
            <person name="Wright F.A."/>
            <person name="Aitken M.D."/>
        </authorList>
    </citation>
    <scope>NUCLEOTIDE SEQUENCE</scope>
    <source>
        <strain evidence="8">P4</strain>
    </source>
</reference>
<evidence type="ECO:0000256" key="5">
    <source>
        <dbReference type="NCBIfam" id="TIGR01814"/>
    </source>
</evidence>
<dbReference type="UniPathway" id="UPA00334">
    <property type="reaction ID" value="UER00455"/>
</dbReference>
<keyword evidence="1 4" id="KW-0662">Pyridine nucleotide biosynthesis</keyword>
<evidence type="ECO:0000256" key="2">
    <source>
        <dbReference type="ARBA" id="ARBA00022801"/>
    </source>
</evidence>
<dbReference type="GO" id="GO:0005737">
    <property type="term" value="C:cytoplasm"/>
    <property type="evidence" value="ECO:0007669"/>
    <property type="project" value="UniProtKB-UniRule"/>
</dbReference>
<dbReference type="Pfam" id="PF22580">
    <property type="entry name" value="KYNU_C"/>
    <property type="match status" value="1"/>
</dbReference>
<dbReference type="AlphaFoldDB" id="A0A240UBC3"/>
<feature type="modified residue" description="N6-(pyridoxal phosphate)lysine" evidence="4">
    <location>
        <position position="225"/>
    </location>
</feature>
<dbReference type="PANTHER" id="PTHR14084:SF0">
    <property type="entry name" value="KYNURENINASE"/>
    <property type="match status" value="1"/>
</dbReference>
<dbReference type="InterPro" id="IPR015422">
    <property type="entry name" value="PyrdxlP-dep_Trfase_small"/>
</dbReference>
<dbReference type="Gene3D" id="3.90.1150.10">
    <property type="entry name" value="Aspartate Aminotransferase, domain 1"/>
    <property type="match status" value="1"/>
</dbReference>
<feature type="binding site" evidence="4">
    <location>
        <position position="99"/>
    </location>
    <ligand>
        <name>pyridoxal 5'-phosphate</name>
        <dbReference type="ChEBI" id="CHEBI:597326"/>
    </ligand>
</feature>
<dbReference type="GO" id="GO:0030429">
    <property type="term" value="F:kynureninase activity"/>
    <property type="evidence" value="ECO:0007669"/>
    <property type="project" value="UniProtKB-UniRule"/>
</dbReference>
<evidence type="ECO:0000256" key="6">
    <source>
        <dbReference type="PIRNR" id="PIRNR038800"/>
    </source>
</evidence>
<comment type="catalytic activity">
    <reaction evidence="4 6">
        <text>L-kynurenine + H2O = anthranilate + L-alanine + H(+)</text>
        <dbReference type="Rhea" id="RHEA:16813"/>
        <dbReference type="ChEBI" id="CHEBI:15377"/>
        <dbReference type="ChEBI" id="CHEBI:15378"/>
        <dbReference type="ChEBI" id="CHEBI:16567"/>
        <dbReference type="ChEBI" id="CHEBI:57959"/>
        <dbReference type="ChEBI" id="CHEBI:57972"/>
        <dbReference type="EC" id="3.7.1.3"/>
    </reaction>
</comment>
<dbReference type="Gene3D" id="3.40.640.10">
    <property type="entry name" value="Type I PLP-dependent aspartate aminotransferase-like (Major domain)"/>
    <property type="match status" value="1"/>
</dbReference>
<dbReference type="Pfam" id="PF00266">
    <property type="entry name" value="Aminotran_5"/>
    <property type="match status" value="1"/>
</dbReference>
<dbReference type="EC" id="3.7.1.3" evidence="4 5"/>
<dbReference type="GO" id="GO:0097053">
    <property type="term" value="P:L-kynurenine catabolic process"/>
    <property type="evidence" value="ECO:0007669"/>
    <property type="project" value="UniProtKB-UniRule"/>
</dbReference>
<dbReference type="HAMAP" id="MF_01970">
    <property type="entry name" value="Kynureninase"/>
    <property type="match status" value="1"/>
</dbReference>
<feature type="domain" description="Aminotransferase class V" evidence="7">
    <location>
        <begin position="79"/>
        <end position="329"/>
    </location>
</feature>
<dbReference type="InterPro" id="IPR015424">
    <property type="entry name" value="PyrdxlP-dep_Trfase"/>
</dbReference>
<dbReference type="PIRSF" id="PIRSF038800">
    <property type="entry name" value="KYNU"/>
    <property type="match status" value="1"/>
</dbReference>
<dbReference type="GO" id="GO:0019805">
    <property type="term" value="P:quinolinate biosynthetic process"/>
    <property type="evidence" value="ECO:0007669"/>
    <property type="project" value="UniProtKB-UniRule"/>
</dbReference>
<feature type="binding site" evidence="4">
    <location>
        <position position="224"/>
    </location>
    <ligand>
        <name>pyridoxal 5'-phosphate</name>
        <dbReference type="ChEBI" id="CHEBI:597326"/>
    </ligand>
</feature>
<feature type="binding site" evidence="4">
    <location>
        <position position="258"/>
    </location>
    <ligand>
        <name>pyridoxal 5'-phosphate</name>
        <dbReference type="ChEBI" id="CHEBI:597326"/>
    </ligand>
</feature>
<dbReference type="GO" id="GO:0043420">
    <property type="term" value="P:anthranilate metabolic process"/>
    <property type="evidence" value="ECO:0007669"/>
    <property type="project" value="TreeGrafter"/>
</dbReference>
<dbReference type="InterPro" id="IPR015421">
    <property type="entry name" value="PyrdxlP-dep_Trfase_major"/>
</dbReference>
<dbReference type="GO" id="GO:0009435">
    <property type="term" value="P:NAD+ biosynthetic process"/>
    <property type="evidence" value="ECO:0007669"/>
    <property type="project" value="UniProtKB-UniRule"/>
</dbReference>
<dbReference type="GO" id="GO:0030170">
    <property type="term" value="F:pyridoxal phosphate binding"/>
    <property type="evidence" value="ECO:0007669"/>
    <property type="project" value="UniProtKB-UniRule"/>
</dbReference>
<comment type="catalytic activity">
    <reaction evidence="6">
        <text>3-hydroxy-L-kynurenine + H2O = 3-hydroxyanthranilate + L-alanine + H(+)</text>
        <dbReference type="Rhea" id="RHEA:25143"/>
        <dbReference type="ChEBI" id="CHEBI:15377"/>
        <dbReference type="ChEBI" id="CHEBI:15378"/>
        <dbReference type="ChEBI" id="CHEBI:36559"/>
        <dbReference type="ChEBI" id="CHEBI:57972"/>
        <dbReference type="ChEBI" id="CHEBI:58125"/>
        <dbReference type="EC" id="3.7.1.3"/>
    </reaction>
</comment>
<organism evidence="8 9">
    <name type="scientific">Acidovorax carolinensis</name>
    <dbReference type="NCBI Taxonomy" id="553814"/>
    <lineage>
        <taxon>Bacteria</taxon>
        <taxon>Pseudomonadati</taxon>
        <taxon>Pseudomonadota</taxon>
        <taxon>Betaproteobacteria</taxon>
        <taxon>Burkholderiales</taxon>
        <taxon>Comamonadaceae</taxon>
        <taxon>Acidovorax</taxon>
    </lineage>
</organism>
<comment type="pathway">
    <text evidence="4 6">Cofactor biosynthesis; NAD(+) biosynthesis; quinolinate from L-kynurenine: step 2/3.</text>
</comment>
<accession>A0A240UBC3</accession>
<evidence type="ECO:0000256" key="1">
    <source>
        <dbReference type="ARBA" id="ARBA00022642"/>
    </source>
</evidence>
<dbReference type="NCBIfam" id="TIGR01814">
    <property type="entry name" value="kynureninase"/>
    <property type="match status" value="1"/>
</dbReference>
<dbReference type="OrthoDB" id="9812626at2"/>
<dbReference type="GO" id="GO:0019441">
    <property type="term" value="P:L-tryptophan catabolic process to kynurenine"/>
    <property type="evidence" value="ECO:0007669"/>
    <property type="project" value="TreeGrafter"/>
</dbReference>
<comment type="cofactor">
    <cofactor evidence="4 6">
        <name>pyridoxal 5'-phosphate</name>
        <dbReference type="ChEBI" id="CHEBI:597326"/>
    </cofactor>
</comment>
<feature type="binding site" evidence="4">
    <location>
        <position position="202"/>
    </location>
    <ligand>
        <name>pyridoxal 5'-phosphate</name>
        <dbReference type="ChEBI" id="CHEBI:597326"/>
    </ligand>
</feature>
<dbReference type="Proteomes" id="UP000194440">
    <property type="component" value="Chromosome"/>
</dbReference>
<keyword evidence="2 4" id="KW-0378">Hydrolase</keyword>
<dbReference type="PANTHER" id="PTHR14084">
    <property type="entry name" value="KYNURENINASE"/>
    <property type="match status" value="1"/>
</dbReference>
<proteinExistence type="inferred from homology"/>
<comment type="similarity">
    <text evidence="4 6">Belongs to the kynureninase family.</text>
</comment>
<comment type="pathway">
    <text evidence="4 6">Amino-acid degradation; L-kynurenine degradation; L-alanine and anthranilate from L-kynurenine: step 1/1.</text>
</comment>
<dbReference type="EMBL" id="CP021366">
    <property type="protein sequence ID" value="ART58339.1"/>
    <property type="molecule type" value="Genomic_DNA"/>
</dbReference>
<feature type="binding site" evidence="4">
    <location>
        <position position="98"/>
    </location>
    <ligand>
        <name>pyridoxal 5'-phosphate</name>
        <dbReference type="ChEBI" id="CHEBI:597326"/>
    </ligand>
</feature>
<feature type="binding site" evidence="4">
    <location>
        <position position="199"/>
    </location>
    <ligand>
        <name>pyridoxal 5'-phosphate</name>
        <dbReference type="ChEBI" id="CHEBI:597326"/>
    </ligand>
</feature>
<dbReference type="InterPro" id="IPR010111">
    <property type="entry name" value="Kynureninase"/>
</dbReference>
<feature type="binding site" evidence="4">
    <location>
        <begin position="130"/>
        <end position="133"/>
    </location>
    <ligand>
        <name>pyridoxal 5'-phosphate</name>
        <dbReference type="ChEBI" id="CHEBI:597326"/>
    </ligand>
</feature>
<dbReference type="InterPro" id="IPR000192">
    <property type="entry name" value="Aminotrans_V_dom"/>
</dbReference>
<evidence type="ECO:0000313" key="8">
    <source>
        <dbReference type="EMBL" id="ART58339.1"/>
    </source>
</evidence>
<keyword evidence="9" id="KW-1185">Reference proteome</keyword>
<feature type="binding site" evidence="4">
    <location>
        <position position="170"/>
    </location>
    <ligand>
        <name>pyridoxal 5'-phosphate</name>
        <dbReference type="ChEBI" id="CHEBI:597326"/>
    </ligand>
</feature>
<dbReference type="SUPFAM" id="SSF53383">
    <property type="entry name" value="PLP-dependent transferases"/>
    <property type="match status" value="1"/>
</dbReference>
<name>A0A240UBC3_9BURK</name>
<evidence type="ECO:0000313" key="9">
    <source>
        <dbReference type="Proteomes" id="UP000194440"/>
    </source>
</evidence>
<dbReference type="KEGG" id="acip:CBP36_05205"/>
<keyword evidence="3 4" id="KW-0663">Pyridoxal phosphate</keyword>
<comment type="function">
    <text evidence="4 6">Catalyzes the cleavage of L-kynurenine (L-Kyn) and L-3-hydroxykynurenine (L-3OHKyn) into anthranilic acid (AA) and 3-hydroxyanthranilic acid (3-OHAA), respectively.</text>
</comment>
<dbReference type="FunFam" id="3.40.640.10:FF:000107">
    <property type="entry name" value="Kynureninase"/>
    <property type="match status" value="1"/>
</dbReference>